<gene>
    <name evidence="2" type="ORF">PHISCL_06944</name>
</gene>
<feature type="compositionally biased region" description="Pro residues" evidence="1">
    <location>
        <begin position="1"/>
        <end position="12"/>
    </location>
</feature>
<dbReference type="AlphaFoldDB" id="A0A3A2ZEG2"/>
<dbReference type="EMBL" id="MVGC01000282">
    <property type="protein sequence ID" value="RJE20723.1"/>
    <property type="molecule type" value="Genomic_DNA"/>
</dbReference>
<feature type="region of interest" description="Disordered" evidence="1">
    <location>
        <begin position="693"/>
        <end position="788"/>
    </location>
</feature>
<organism evidence="2 3">
    <name type="scientific">Aspergillus sclerotialis</name>
    <dbReference type="NCBI Taxonomy" id="2070753"/>
    <lineage>
        <taxon>Eukaryota</taxon>
        <taxon>Fungi</taxon>
        <taxon>Dikarya</taxon>
        <taxon>Ascomycota</taxon>
        <taxon>Pezizomycotina</taxon>
        <taxon>Eurotiomycetes</taxon>
        <taxon>Eurotiomycetidae</taxon>
        <taxon>Eurotiales</taxon>
        <taxon>Aspergillaceae</taxon>
        <taxon>Aspergillus</taxon>
        <taxon>Aspergillus subgen. Polypaecilum</taxon>
    </lineage>
</organism>
<protein>
    <submittedName>
        <fullName evidence="2">Uncharacterized protein</fullName>
    </submittedName>
</protein>
<proteinExistence type="predicted"/>
<feature type="compositionally biased region" description="Polar residues" evidence="1">
    <location>
        <begin position="15"/>
        <end position="24"/>
    </location>
</feature>
<sequence>MDLPRPSDPIPIPASVTTQQSFIEPNSPPGKHDGLRIAPQATVEETSPNETGSEAPHTAPVVPGDSELKITQCDTSYPTPLVSGNAESMPPPSNDHDTLVYIDPPVNCFSPSELSYPISLVPHRVHSGSLLNTGSTYFQKFFSPTYQFRVVKRRGLAGRLPEGIKYVIDLTPPTIEDEAVITVMALSCPTGVRSWANKRTRFNLPPACVGGKDEYEPVEISTPLEPSQKPAALPVEYSASRHRVAIEQILHVLEGRQVKLDTPCKLYTFWSLANLFEVASTPRICDLILAWFYESTNVRFIEINPEITYRVACGIKCSSLCRTAFSILVGEEAMLLLAQTGKSKTIKRPTTTLHGRVRDSLDDIETQRIEYASKSFMDYIVGRFVYLAGTEMPWIAELAEYQKILNCPPLSGSELSTVSTFISTLKNLIRGYIYWHFDKTNLTWVPEPLPTVYDDYPPSSFRSSYGEMRYIERLMSRTFWNTLKNNEWLSMDWSRPGRGVPMHCSIAEFGELPALQNETGAKIIYVHDENIIMKASRLNDILMKNSDPSSEAKAHLDISILFSQIQAYIATFASDIAYPPQAADLPDLLTDTLTCLTENEYKFLPLWAGGNDDGTGGAYTDQGIPNLETGGFSAPGPGISTGSAAPSDASYAVLTSDYENTEQAASHRATQSHQTELMSMDSVARSLDDVNVDGEYDADVPSSDRTTEDDAPSLAFSDGSDSEFAQGGGISDGDEGDDSSVTIGERDSISDFLDDEDDALELDLEGGYDVDNDDGDDDDSTGDVERFI</sequence>
<evidence type="ECO:0000313" key="2">
    <source>
        <dbReference type="EMBL" id="RJE20723.1"/>
    </source>
</evidence>
<accession>A0A3A2ZEG2</accession>
<comment type="caution">
    <text evidence="2">The sequence shown here is derived from an EMBL/GenBank/DDBJ whole genome shotgun (WGS) entry which is preliminary data.</text>
</comment>
<name>A0A3A2ZEG2_9EURO</name>
<feature type="compositionally biased region" description="Acidic residues" evidence="1">
    <location>
        <begin position="752"/>
        <end position="782"/>
    </location>
</feature>
<reference evidence="3" key="1">
    <citation type="submission" date="2017-02" db="EMBL/GenBank/DDBJ databases">
        <authorList>
            <person name="Tafer H."/>
            <person name="Lopandic K."/>
        </authorList>
    </citation>
    <scope>NUCLEOTIDE SEQUENCE [LARGE SCALE GENOMIC DNA]</scope>
    <source>
        <strain evidence="3">CBS 366.77</strain>
    </source>
</reference>
<dbReference type="Proteomes" id="UP000266188">
    <property type="component" value="Unassembled WGS sequence"/>
</dbReference>
<evidence type="ECO:0000256" key="1">
    <source>
        <dbReference type="SAM" id="MobiDB-lite"/>
    </source>
</evidence>
<evidence type="ECO:0000313" key="3">
    <source>
        <dbReference type="Proteomes" id="UP000266188"/>
    </source>
</evidence>
<keyword evidence="3" id="KW-1185">Reference proteome</keyword>
<dbReference type="OrthoDB" id="5371510at2759"/>
<feature type="region of interest" description="Disordered" evidence="1">
    <location>
        <begin position="617"/>
        <end position="646"/>
    </location>
</feature>
<feature type="compositionally biased region" description="Polar residues" evidence="1">
    <location>
        <begin position="43"/>
        <end position="52"/>
    </location>
</feature>
<dbReference type="STRING" id="2070753.A0A3A2ZEG2"/>
<feature type="region of interest" description="Disordered" evidence="1">
    <location>
        <begin position="1"/>
        <end position="63"/>
    </location>
</feature>